<protein>
    <submittedName>
        <fullName evidence="5">Radical SAM protein</fullName>
    </submittedName>
</protein>
<evidence type="ECO:0000256" key="3">
    <source>
        <dbReference type="ARBA" id="ARBA00023014"/>
    </source>
</evidence>
<dbReference type="Pfam" id="PF04055">
    <property type="entry name" value="Radical_SAM"/>
    <property type="match status" value="1"/>
</dbReference>
<evidence type="ECO:0000256" key="2">
    <source>
        <dbReference type="ARBA" id="ARBA00023004"/>
    </source>
</evidence>
<dbReference type="STRING" id="1550241.MA03_03565"/>
<accession>A0A0F7FHC0</accession>
<dbReference type="AlphaFoldDB" id="A0A0F7FHC0"/>
<keyword evidence="1" id="KW-0479">Metal-binding</keyword>
<dbReference type="GO" id="GO:0051536">
    <property type="term" value="F:iron-sulfur cluster binding"/>
    <property type="evidence" value="ECO:0007669"/>
    <property type="project" value="UniProtKB-KW"/>
</dbReference>
<dbReference type="EMBL" id="CP009961">
    <property type="protein sequence ID" value="AKG38542.1"/>
    <property type="molecule type" value="Genomic_DNA"/>
</dbReference>
<evidence type="ECO:0000313" key="5">
    <source>
        <dbReference type="EMBL" id="AKG38542.1"/>
    </source>
</evidence>
<reference evidence="5 6" key="1">
    <citation type="journal article" date="2015" name="Stand. Genomic Sci.">
        <title>Complete genome sequence of and proposal of Thermofilum uzonense sp. nov. a novel hyperthermophilic crenarchaeon and emended description of the genus Thermofilum.</title>
        <authorList>
            <person name="Toshchakov S.V."/>
            <person name="Korzhenkov A.A."/>
            <person name="Samarov N.I."/>
            <person name="Mazunin I.O."/>
            <person name="Mozhey O.I."/>
            <person name="Shmyr I.S."/>
            <person name="Derbikova K.S."/>
            <person name="Taranov E.A."/>
            <person name="Dominova I.N."/>
            <person name="Bonch-Osmolovskaya E.A."/>
            <person name="Patrushev M.V."/>
            <person name="Podosokorskaya O.A."/>
            <person name="Kublanov I.V."/>
        </authorList>
    </citation>
    <scope>NUCLEOTIDE SEQUENCE [LARGE SCALE GENOMIC DNA]</scope>
    <source>
        <strain evidence="5 6">1807-2</strain>
    </source>
</reference>
<dbReference type="Proteomes" id="UP000067434">
    <property type="component" value="Chromosome"/>
</dbReference>
<feature type="domain" description="Radical SAM core" evidence="4">
    <location>
        <begin position="25"/>
        <end position="188"/>
    </location>
</feature>
<dbReference type="GO" id="GO:0003824">
    <property type="term" value="F:catalytic activity"/>
    <property type="evidence" value="ECO:0007669"/>
    <property type="project" value="InterPro"/>
</dbReference>
<dbReference type="CDD" id="cd01335">
    <property type="entry name" value="Radical_SAM"/>
    <property type="match status" value="1"/>
</dbReference>
<name>A0A0F7FHC0_9CREN</name>
<keyword evidence="6" id="KW-1185">Reference proteome</keyword>
<dbReference type="InterPro" id="IPR007197">
    <property type="entry name" value="rSAM"/>
</dbReference>
<dbReference type="PATRIC" id="fig|1550241.5.peg.755"/>
<dbReference type="GO" id="GO:0046872">
    <property type="term" value="F:metal ion binding"/>
    <property type="evidence" value="ECO:0007669"/>
    <property type="project" value="UniProtKB-KW"/>
</dbReference>
<dbReference type="HOGENOM" id="CLU_015525_2_2_2"/>
<dbReference type="InterPro" id="IPR040086">
    <property type="entry name" value="MJ0683-like"/>
</dbReference>
<dbReference type="KEGG" id="thf:MA03_03565"/>
<dbReference type="PANTHER" id="PTHR43432">
    <property type="entry name" value="SLR0285 PROTEIN"/>
    <property type="match status" value="1"/>
</dbReference>
<keyword evidence="3" id="KW-0411">Iron-sulfur</keyword>
<dbReference type="PANTHER" id="PTHR43432:SF6">
    <property type="entry name" value="RADICAL SAM CORE DOMAIN-CONTAINING PROTEIN"/>
    <property type="match status" value="1"/>
</dbReference>
<evidence type="ECO:0000313" key="6">
    <source>
        <dbReference type="Proteomes" id="UP000067434"/>
    </source>
</evidence>
<evidence type="ECO:0000256" key="1">
    <source>
        <dbReference type="ARBA" id="ARBA00022723"/>
    </source>
</evidence>
<sequence length="276" mass="31331">MTYKRIRVTHALSKSGLPDLDYSFNPYAGCAHACIYCYARAFTRYEEVSRNWGRIVYIKENIIDVLRDEIVSLKKGVVGVSTITDPYQPIESVEKLTRLGVELLLRSGFKVSIQTKSPLVTRDLDILERYRGQVNVGFTITTLNPKIASLIEPNSPSPLARAEALKRVSSRGLDTWVFLGPIIRGVNDTRSSLEQVIDLAFETGSKLFYDFYHHRPELAESMKPLLVENPLATGAPRIWRERVQEVIRALCDERGIECIPEFQAQPVERKIDDFLG</sequence>
<keyword evidence="2" id="KW-0408">Iron</keyword>
<organism evidence="5 6">
    <name type="scientific">Infirmifilum uzonense</name>
    <dbReference type="NCBI Taxonomy" id="1550241"/>
    <lineage>
        <taxon>Archaea</taxon>
        <taxon>Thermoproteota</taxon>
        <taxon>Thermoprotei</taxon>
        <taxon>Thermofilales</taxon>
        <taxon>Thermofilaceae</taxon>
        <taxon>Infirmifilum</taxon>
    </lineage>
</organism>
<dbReference type="InterPro" id="IPR058240">
    <property type="entry name" value="rSAM_sf"/>
</dbReference>
<dbReference type="SUPFAM" id="SSF102114">
    <property type="entry name" value="Radical SAM enzymes"/>
    <property type="match status" value="1"/>
</dbReference>
<dbReference type="Gene3D" id="3.80.30.30">
    <property type="match status" value="1"/>
</dbReference>
<proteinExistence type="predicted"/>
<dbReference type="SFLD" id="SFLDG01084">
    <property type="entry name" value="Uncharacterised_Radical_SAM_Su"/>
    <property type="match status" value="1"/>
</dbReference>
<evidence type="ECO:0000259" key="4">
    <source>
        <dbReference type="Pfam" id="PF04055"/>
    </source>
</evidence>
<gene>
    <name evidence="5" type="ORF">MA03_03565</name>
</gene>
<dbReference type="SFLD" id="SFLDS00029">
    <property type="entry name" value="Radical_SAM"/>
    <property type="match status" value="1"/>
</dbReference>